<name>A0ABD5F299_9ACTN</name>
<dbReference type="AlphaFoldDB" id="A0ABD5F299"/>
<proteinExistence type="predicted"/>
<dbReference type="RefSeq" id="WP_093832657.1">
    <property type="nucleotide sequence ID" value="NZ_JAVRES010000032.1"/>
</dbReference>
<comment type="caution">
    <text evidence="1">The sequence shown here is derived from an EMBL/GenBank/DDBJ whole genome shotgun (WGS) entry which is preliminary data.</text>
</comment>
<dbReference type="EMBL" id="JAVRES010000032">
    <property type="protein sequence ID" value="MDT0439837.1"/>
    <property type="molecule type" value="Genomic_DNA"/>
</dbReference>
<accession>A0ABD5F299</accession>
<evidence type="ECO:0000313" key="1">
    <source>
        <dbReference type="EMBL" id="MDT0439837.1"/>
    </source>
</evidence>
<organism evidence="1 2">
    <name type="scientific">Streptomyces doudnae</name>
    <dbReference type="NCBI Taxonomy" id="3075536"/>
    <lineage>
        <taxon>Bacteria</taxon>
        <taxon>Bacillati</taxon>
        <taxon>Actinomycetota</taxon>
        <taxon>Actinomycetes</taxon>
        <taxon>Kitasatosporales</taxon>
        <taxon>Streptomycetaceae</taxon>
        <taxon>Streptomyces</taxon>
    </lineage>
</organism>
<keyword evidence="2" id="KW-1185">Reference proteome</keyword>
<evidence type="ECO:0000313" key="2">
    <source>
        <dbReference type="Proteomes" id="UP001183535"/>
    </source>
</evidence>
<dbReference type="Proteomes" id="UP001183535">
    <property type="component" value="Unassembled WGS sequence"/>
</dbReference>
<sequence>MRDRTLEALGLGEAPREHPLSYPGVWPVGSGLLDGDRLLPLERLTHPERVPVLAVGSNASPGQLRHKMAAARVTSPVPMTRAGVTGLEVGVSAHVSVMGYMSASPFRSPGTVRELFVTWFDAAQLALVDASEGVPLPDGHYLRVWLPASEVRIELADGTVLPGAFGYVNRRGVLLDRSGSPRVHLRDQRALLTGLLADSPGLRRLFGDTAREFSRRARADPELCAAGTRLFAAEGMVTASGLEGLARALPARRR</sequence>
<protein>
    <submittedName>
        <fullName evidence="1">Uncharacterized protein</fullName>
    </submittedName>
</protein>
<gene>
    <name evidence="1" type="ORF">RM877_34785</name>
</gene>
<reference evidence="2" key="1">
    <citation type="submission" date="2023-07" db="EMBL/GenBank/DDBJ databases">
        <title>30 novel species of actinomycetes from the DSMZ collection.</title>
        <authorList>
            <person name="Nouioui I."/>
        </authorList>
    </citation>
    <scope>NUCLEOTIDE SEQUENCE [LARGE SCALE GENOMIC DNA]</scope>
    <source>
        <strain evidence="2">DSM 41981</strain>
    </source>
</reference>